<keyword evidence="2" id="KW-1185">Reference proteome</keyword>
<comment type="caution">
    <text evidence="1">The sequence shown here is derived from an EMBL/GenBank/DDBJ whole genome shotgun (WGS) entry which is preliminary data.</text>
</comment>
<organism evidence="1 2">
    <name type="scientific">Araneus ventricosus</name>
    <name type="common">Orbweaver spider</name>
    <name type="synonym">Epeira ventricosa</name>
    <dbReference type="NCBI Taxonomy" id="182803"/>
    <lineage>
        <taxon>Eukaryota</taxon>
        <taxon>Metazoa</taxon>
        <taxon>Ecdysozoa</taxon>
        <taxon>Arthropoda</taxon>
        <taxon>Chelicerata</taxon>
        <taxon>Arachnida</taxon>
        <taxon>Araneae</taxon>
        <taxon>Araneomorphae</taxon>
        <taxon>Entelegynae</taxon>
        <taxon>Araneoidea</taxon>
        <taxon>Araneidae</taxon>
        <taxon>Araneus</taxon>
    </lineage>
</organism>
<evidence type="ECO:0000313" key="1">
    <source>
        <dbReference type="EMBL" id="GBM51715.1"/>
    </source>
</evidence>
<reference evidence="1 2" key="1">
    <citation type="journal article" date="2019" name="Sci. Rep.">
        <title>Orb-weaving spider Araneus ventricosus genome elucidates the spidroin gene catalogue.</title>
        <authorList>
            <person name="Kono N."/>
            <person name="Nakamura H."/>
            <person name="Ohtoshi R."/>
            <person name="Moran D.A.P."/>
            <person name="Shinohara A."/>
            <person name="Yoshida Y."/>
            <person name="Fujiwara M."/>
            <person name="Mori M."/>
            <person name="Tomita M."/>
            <person name="Arakawa K."/>
        </authorList>
    </citation>
    <scope>NUCLEOTIDE SEQUENCE [LARGE SCALE GENOMIC DNA]</scope>
</reference>
<name>A0A4Y2GG56_ARAVE</name>
<dbReference type="AlphaFoldDB" id="A0A4Y2GG56"/>
<accession>A0A4Y2GG56</accession>
<dbReference type="EMBL" id="BGPR01177509">
    <property type="protein sequence ID" value="GBM51715.1"/>
    <property type="molecule type" value="Genomic_DNA"/>
</dbReference>
<evidence type="ECO:0000313" key="2">
    <source>
        <dbReference type="Proteomes" id="UP000499080"/>
    </source>
</evidence>
<protein>
    <submittedName>
        <fullName evidence="1">Uncharacterized protein</fullName>
    </submittedName>
</protein>
<proteinExistence type="predicted"/>
<dbReference type="Proteomes" id="UP000499080">
    <property type="component" value="Unassembled WGS sequence"/>
</dbReference>
<sequence>MYSRCKINESTKLNYSENTATKIMRPRGPLKLRSRPDDTQQMRRINFILVSFICYLQHCVTAQPKTSLDDIVQQQIPRLTPLDNSTPERGVRQ</sequence>
<gene>
    <name evidence="1" type="ORF">AVEN_135911_1</name>
</gene>